<dbReference type="EMBL" id="QUSW01000010">
    <property type="protein sequence ID" value="RQP21506.1"/>
    <property type="molecule type" value="Genomic_DNA"/>
</dbReference>
<dbReference type="NCBIfam" id="NF007458">
    <property type="entry name" value="PRK10030.1"/>
    <property type="match status" value="1"/>
</dbReference>
<dbReference type="Pfam" id="PF05708">
    <property type="entry name" value="Peptidase_C92"/>
    <property type="match status" value="1"/>
</dbReference>
<dbReference type="OrthoDB" id="195541at2"/>
<comment type="caution">
    <text evidence="1">The sequence shown here is derived from an EMBL/GenBank/DDBJ whole genome shotgun (WGS) entry which is preliminary data.</text>
</comment>
<organism evidence="1 2">
    <name type="scientific">Piscinibacter terrae</name>
    <dbReference type="NCBI Taxonomy" id="2496871"/>
    <lineage>
        <taxon>Bacteria</taxon>
        <taxon>Pseudomonadati</taxon>
        <taxon>Pseudomonadota</taxon>
        <taxon>Betaproteobacteria</taxon>
        <taxon>Burkholderiales</taxon>
        <taxon>Sphaerotilaceae</taxon>
        <taxon>Piscinibacter</taxon>
    </lineage>
</organism>
<evidence type="ECO:0000313" key="2">
    <source>
        <dbReference type="Proteomes" id="UP000267464"/>
    </source>
</evidence>
<protein>
    <submittedName>
        <fullName evidence="1">YiiX family permuted papain-like enzyme</fullName>
    </submittedName>
</protein>
<dbReference type="InterPro" id="IPR024453">
    <property type="entry name" value="Peptidase_C92"/>
</dbReference>
<dbReference type="AlphaFoldDB" id="A0A3N7HKI6"/>
<dbReference type="RefSeq" id="WP_124543640.1">
    <property type="nucleotide sequence ID" value="NZ_QUSW01000010.1"/>
</dbReference>
<dbReference type="Proteomes" id="UP000267464">
    <property type="component" value="Unassembled WGS sequence"/>
</dbReference>
<dbReference type="Gene3D" id="3.90.1720.10">
    <property type="entry name" value="endopeptidase domain like (from Nostoc punctiforme)"/>
    <property type="match status" value="1"/>
</dbReference>
<proteinExistence type="predicted"/>
<evidence type="ECO:0000313" key="1">
    <source>
        <dbReference type="EMBL" id="RQP21506.1"/>
    </source>
</evidence>
<reference evidence="1 2" key="1">
    <citation type="submission" date="2018-08" db="EMBL/GenBank/DDBJ databases">
        <authorList>
            <person name="Khan S.A."/>
            <person name="Jeon C.O."/>
            <person name="Chun B.H."/>
            <person name="Jeong S.E."/>
        </authorList>
    </citation>
    <scope>NUCLEOTIDE SEQUENCE [LARGE SCALE GENOMIC DNA]</scope>
    <source>
        <strain evidence="1 2">S-16</strain>
    </source>
</reference>
<name>A0A3N7HKI6_9BURK</name>
<accession>A0A3N7HKI6</accession>
<gene>
    <name evidence="1" type="ORF">DZC73_26675</name>
</gene>
<dbReference type="SUPFAM" id="SSF54001">
    <property type="entry name" value="Cysteine proteinases"/>
    <property type="match status" value="1"/>
</dbReference>
<reference evidence="1 2" key="2">
    <citation type="submission" date="2018-12" db="EMBL/GenBank/DDBJ databases">
        <title>Rhizobacter gummiphilus sp. nov., a rubber-degrading bacterium isolated from the soil of a botanical garden in Japan.</title>
        <authorList>
            <person name="Shunsuke S.S."/>
        </authorList>
    </citation>
    <scope>NUCLEOTIDE SEQUENCE [LARGE SCALE GENOMIC DNA]</scope>
    <source>
        <strain evidence="1 2">S-16</strain>
    </source>
</reference>
<dbReference type="InterPro" id="IPR038765">
    <property type="entry name" value="Papain-like_cys_pep_sf"/>
</dbReference>
<keyword evidence="2" id="KW-1185">Reference proteome</keyword>
<sequence>MFVAAVHAEPALNDGDLVFQTSRSSQSIAVQRATGSKYSHMGMVVHRHGKPYVLEAISTVQYTPLDQWVARGIGHHFIAKRLRDADTQLTPQALQQLREAGGRFVGRPYDLVFGWSDDSIYCSELVWKAYDRALGIRIGTLQHVRDFNLSDPAVKTKMQERYGTRIPLDETVISPASMFDSPLLVTVSEQ</sequence>